<dbReference type="Proteomes" id="UP000485058">
    <property type="component" value="Unassembled WGS sequence"/>
</dbReference>
<accession>A0A699ZL56</accession>
<gene>
    <name evidence="1" type="ORF">HaLaN_16620</name>
</gene>
<name>A0A699ZL56_HAELA</name>
<evidence type="ECO:0000313" key="2">
    <source>
        <dbReference type="Proteomes" id="UP000485058"/>
    </source>
</evidence>
<sequence length="83" mass="8865">MEALVRDEGACPGIRLDTATALSIPQVGTLAPIHPSAGEQHTYTRKSLQGILHSPSSVALDAKKHMFNQFFEADVPLPSPSGR</sequence>
<evidence type="ECO:0000313" key="1">
    <source>
        <dbReference type="EMBL" id="GFH19646.1"/>
    </source>
</evidence>
<dbReference type="AlphaFoldDB" id="A0A699ZL56"/>
<keyword evidence="2" id="KW-1185">Reference proteome</keyword>
<protein>
    <submittedName>
        <fullName evidence="1">Uncharacterized protein</fullName>
    </submittedName>
</protein>
<proteinExistence type="predicted"/>
<reference evidence="1 2" key="1">
    <citation type="submission" date="2020-02" db="EMBL/GenBank/DDBJ databases">
        <title>Draft genome sequence of Haematococcus lacustris strain NIES-144.</title>
        <authorList>
            <person name="Morimoto D."/>
            <person name="Nakagawa S."/>
            <person name="Yoshida T."/>
            <person name="Sawayama S."/>
        </authorList>
    </citation>
    <scope>NUCLEOTIDE SEQUENCE [LARGE SCALE GENOMIC DNA]</scope>
    <source>
        <strain evidence="1 2">NIES-144</strain>
    </source>
</reference>
<feature type="non-terminal residue" evidence="1">
    <location>
        <position position="1"/>
    </location>
</feature>
<comment type="caution">
    <text evidence="1">The sequence shown here is derived from an EMBL/GenBank/DDBJ whole genome shotgun (WGS) entry which is preliminary data.</text>
</comment>
<feature type="non-terminal residue" evidence="1">
    <location>
        <position position="83"/>
    </location>
</feature>
<dbReference type="EMBL" id="BLLF01001496">
    <property type="protein sequence ID" value="GFH19646.1"/>
    <property type="molecule type" value="Genomic_DNA"/>
</dbReference>
<organism evidence="1 2">
    <name type="scientific">Haematococcus lacustris</name>
    <name type="common">Green alga</name>
    <name type="synonym">Haematococcus pluvialis</name>
    <dbReference type="NCBI Taxonomy" id="44745"/>
    <lineage>
        <taxon>Eukaryota</taxon>
        <taxon>Viridiplantae</taxon>
        <taxon>Chlorophyta</taxon>
        <taxon>core chlorophytes</taxon>
        <taxon>Chlorophyceae</taxon>
        <taxon>CS clade</taxon>
        <taxon>Chlamydomonadales</taxon>
        <taxon>Haematococcaceae</taxon>
        <taxon>Haematococcus</taxon>
    </lineage>
</organism>